<accession>A0ABM8EJZ0</accession>
<evidence type="ECO:0000313" key="2">
    <source>
        <dbReference type="Proteomes" id="UP001317705"/>
    </source>
</evidence>
<dbReference type="EMBL" id="AP027151">
    <property type="protein sequence ID" value="BDV42807.1"/>
    <property type="molecule type" value="Genomic_DNA"/>
</dbReference>
<dbReference type="Gene3D" id="3.40.50.2300">
    <property type="match status" value="2"/>
</dbReference>
<dbReference type="Pfam" id="PF04392">
    <property type="entry name" value="ABC_sub_bind"/>
    <property type="match status" value="1"/>
</dbReference>
<keyword evidence="2" id="KW-1185">Reference proteome</keyword>
<dbReference type="InterPro" id="IPR007487">
    <property type="entry name" value="ABC_transpt-TYRBP-like"/>
</dbReference>
<dbReference type="Proteomes" id="UP001317705">
    <property type="component" value="Chromosome"/>
</dbReference>
<name>A0ABM8EJZ0_9BACT</name>
<dbReference type="RefSeq" id="WP_282003489.1">
    <property type="nucleotide sequence ID" value="NZ_AP027151.1"/>
</dbReference>
<gene>
    <name evidence="1" type="ORF">GURASL_17300</name>
</gene>
<dbReference type="PANTHER" id="PTHR35271">
    <property type="entry name" value="ABC TRANSPORTER, SUBSTRATE-BINDING LIPOPROTEIN-RELATED"/>
    <property type="match status" value="1"/>
</dbReference>
<proteinExistence type="predicted"/>
<sequence>MALLRALIFAILLALLLPAWACAYDVLVVESRRDPVAEEVLRGFRSTHDWKLRIIPLADYAEVDVARIVREDRPDLVLTIGDDALAATRSVRQTPVVAVLSLALRDLYGRRSNLTGVDIDLDPNRYLALFDALRRSRVGVIYDPARSGQYLNRAANQATRYGIDLVERKIRNPKETIGQLAALKGKIDAIWLIPDPTAVTQQTAESYFLFSQEQRVPVVAFAPVYLRLGAAVVLELDRYDLGRQAGEIAQRITRGTPPASIPLAAPRRFILKSNPSILKHLQIPAAALERLADDRIGQ</sequence>
<organism evidence="1 2">
    <name type="scientific">Geotalea uraniireducens</name>
    <dbReference type="NCBI Taxonomy" id="351604"/>
    <lineage>
        <taxon>Bacteria</taxon>
        <taxon>Pseudomonadati</taxon>
        <taxon>Thermodesulfobacteriota</taxon>
        <taxon>Desulfuromonadia</taxon>
        <taxon>Geobacterales</taxon>
        <taxon>Geobacteraceae</taxon>
        <taxon>Geotalea</taxon>
    </lineage>
</organism>
<protein>
    <submittedName>
        <fullName evidence="1">ABC transporter substrate-binding protein</fullName>
    </submittedName>
</protein>
<evidence type="ECO:0000313" key="1">
    <source>
        <dbReference type="EMBL" id="BDV42807.1"/>
    </source>
</evidence>
<reference evidence="1 2" key="1">
    <citation type="submission" date="2022-12" db="EMBL/GenBank/DDBJ databases">
        <title>Polyphasic characterization of Geotalea uranireducens NIT-SL11 newly isolated from a complex of sewage sludge and microbially reduced graphene oxide.</title>
        <authorList>
            <person name="Xie L."/>
            <person name="Yoshida N."/>
            <person name="Meng L."/>
        </authorList>
    </citation>
    <scope>NUCLEOTIDE SEQUENCE [LARGE SCALE GENOMIC DNA]</scope>
    <source>
        <strain evidence="1 2">NIT-SL11</strain>
    </source>
</reference>
<dbReference type="PANTHER" id="PTHR35271:SF1">
    <property type="entry name" value="ABC TRANSPORTER, SUBSTRATE-BINDING LIPOPROTEIN"/>
    <property type="match status" value="1"/>
</dbReference>